<protein>
    <submittedName>
        <fullName evidence="2">Oidioi.mRNA.OKI2018_I69.PAR.g11614.t1.cds</fullName>
    </submittedName>
</protein>
<keyword evidence="3" id="KW-1185">Reference proteome</keyword>
<proteinExistence type="predicted"/>
<name>A0ABN7RZI8_OIKDI</name>
<accession>A0ABN7RZI8</accession>
<gene>
    <name evidence="2" type="ORF">OKIOD_LOCUS3172</name>
</gene>
<feature type="coiled-coil region" evidence="1">
    <location>
        <begin position="102"/>
        <end position="129"/>
    </location>
</feature>
<keyword evidence="1" id="KW-0175">Coiled coil</keyword>
<evidence type="ECO:0000256" key="1">
    <source>
        <dbReference type="SAM" id="Coils"/>
    </source>
</evidence>
<evidence type="ECO:0000313" key="2">
    <source>
        <dbReference type="EMBL" id="CAG5087710.1"/>
    </source>
</evidence>
<sequence length="162" mass="19091">MLTLVDLIDENLSLEGKIVDLLEAEMSARRELLQEKSQRQKIEAYVDTLQEYIRHLKRRNEILSNGLERIFSLSSFKLVFYVFTREKVAQQTYERSTILNDLRELNLEMTSVRKEKEDLKKKREKSKATRTDQDCPVCQTQYGGENVLVCFKTCGHCLCFTW</sequence>
<reference evidence="2 3" key="1">
    <citation type="submission" date="2021-04" db="EMBL/GenBank/DDBJ databases">
        <authorList>
            <person name="Bliznina A."/>
        </authorList>
    </citation>
    <scope>NUCLEOTIDE SEQUENCE [LARGE SCALE GENOMIC DNA]</scope>
</reference>
<dbReference type="EMBL" id="OU015568">
    <property type="protein sequence ID" value="CAG5087710.1"/>
    <property type="molecule type" value="Genomic_DNA"/>
</dbReference>
<organism evidence="2 3">
    <name type="scientific">Oikopleura dioica</name>
    <name type="common">Tunicate</name>
    <dbReference type="NCBI Taxonomy" id="34765"/>
    <lineage>
        <taxon>Eukaryota</taxon>
        <taxon>Metazoa</taxon>
        <taxon>Chordata</taxon>
        <taxon>Tunicata</taxon>
        <taxon>Appendicularia</taxon>
        <taxon>Copelata</taxon>
        <taxon>Oikopleuridae</taxon>
        <taxon>Oikopleura</taxon>
    </lineage>
</organism>
<evidence type="ECO:0000313" key="3">
    <source>
        <dbReference type="Proteomes" id="UP001158576"/>
    </source>
</evidence>
<dbReference type="Proteomes" id="UP001158576">
    <property type="component" value="Chromosome PAR"/>
</dbReference>